<gene>
    <name evidence="2" type="ORF">HKD32_01250</name>
</gene>
<accession>A0A9Q2FH70</accession>
<organism evidence="2 3">
    <name type="scientific">Gluconobacter japonicus</name>
    <dbReference type="NCBI Taxonomy" id="376620"/>
    <lineage>
        <taxon>Bacteria</taxon>
        <taxon>Pseudomonadati</taxon>
        <taxon>Pseudomonadota</taxon>
        <taxon>Alphaproteobacteria</taxon>
        <taxon>Acetobacterales</taxon>
        <taxon>Acetobacteraceae</taxon>
        <taxon>Gluconobacter</taxon>
    </lineage>
</organism>
<evidence type="ECO:0000313" key="3">
    <source>
        <dbReference type="Proteomes" id="UP000661006"/>
    </source>
</evidence>
<reference evidence="2" key="1">
    <citation type="submission" date="2020-04" db="EMBL/GenBank/DDBJ databases">
        <authorList>
            <person name="Sombolestani A."/>
        </authorList>
    </citation>
    <scope>NUCLEOTIDE SEQUENCE</scope>
    <source>
        <strain evidence="2">R71697</strain>
    </source>
</reference>
<comment type="caution">
    <text evidence="2">The sequence shown here is derived from an EMBL/GenBank/DDBJ whole genome shotgun (WGS) entry which is preliminary data.</text>
</comment>
<evidence type="ECO:0000313" key="2">
    <source>
        <dbReference type="EMBL" id="MBF0869484.1"/>
    </source>
</evidence>
<dbReference type="RefSeq" id="WP_010500932.1">
    <property type="nucleotide sequence ID" value="NZ_JABCQN010000001.1"/>
</dbReference>
<feature type="compositionally biased region" description="Polar residues" evidence="1">
    <location>
        <begin position="7"/>
        <end position="17"/>
    </location>
</feature>
<evidence type="ECO:0000256" key="1">
    <source>
        <dbReference type="SAM" id="MobiDB-lite"/>
    </source>
</evidence>
<dbReference type="Proteomes" id="UP000661006">
    <property type="component" value="Unassembled WGS sequence"/>
</dbReference>
<dbReference type="GeneID" id="81473303"/>
<reference evidence="2" key="2">
    <citation type="submission" date="2020-11" db="EMBL/GenBank/DDBJ databases">
        <title>Description of novel Gluconobacter species.</title>
        <authorList>
            <person name="Cleenwerck I."/>
            <person name="Cnockaert M."/>
            <person name="Borremans W."/>
            <person name="Wieme A.D."/>
            <person name="De Vuyst L."/>
            <person name="Vandamme P."/>
        </authorList>
    </citation>
    <scope>NUCLEOTIDE SEQUENCE</scope>
    <source>
        <strain evidence="2">R71697</strain>
    </source>
</reference>
<sequence length="61" mass="7058">MAAFVNTGKSVSDTAATRSPVRRKSSREGLSALEKYRILRETRKVVRRQRIEEEQRLQHSS</sequence>
<proteinExistence type="predicted"/>
<dbReference type="EMBL" id="JABCQN010000001">
    <property type="protein sequence ID" value="MBF0869484.1"/>
    <property type="molecule type" value="Genomic_DNA"/>
</dbReference>
<feature type="region of interest" description="Disordered" evidence="1">
    <location>
        <begin position="1"/>
        <end position="29"/>
    </location>
</feature>
<protein>
    <submittedName>
        <fullName evidence="2">Uncharacterized protein</fullName>
    </submittedName>
</protein>
<name>A0A9Q2FH70_GLUJA</name>
<dbReference type="AlphaFoldDB" id="A0A9Q2FH70"/>